<evidence type="ECO:0000256" key="1">
    <source>
        <dbReference type="SAM" id="Phobius"/>
    </source>
</evidence>
<dbReference type="EMBL" id="KK914870">
    <property type="protein sequence ID" value="KDP27093.1"/>
    <property type="molecule type" value="Genomic_DNA"/>
</dbReference>
<evidence type="ECO:0000313" key="2">
    <source>
        <dbReference type="EMBL" id="KDP27093.1"/>
    </source>
</evidence>
<dbReference type="Proteomes" id="UP000027138">
    <property type="component" value="Unassembled WGS sequence"/>
</dbReference>
<dbReference type="AlphaFoldDB" id="A0A067JW86"/>
<keyword evidence="1" id="KW-0812">Transmembrane</keyword>
<proteinExistence type="predicted"/>
<evidence type="ECO:0000313" key="3">
    <source>
        <dbReference type="Proteomes" id="UP000027138"/>
    </source>
</evidence>
<keyword evidence="3" id="KW-1185">Reference proteome</keyword>
<keyword evidence="1" id="KW-0472">Membrane</keyword>
<organism evidence="2 3">
    <name type="scientific">Jatropha curcas</name>
    <name type="common">Barbados nut</name>
    <dbReference type="NCBI Taxonomy" id="180498"/>
    <lineage>
        <taxon>Eukaryota</taxon>
        <taxon>Viridiplantae</taxon>
        <taxon>Streptophyta</taxon>
        <taxon>Embryophyta</taxon>
        <taxon>Tracheophyta</taxon>
        <taxon>Spermatophyta</taxon>
        <taxon>Magnoliopsida</taxon>
        <taxon>eudicotyledons</taxon>
        <taxon>Gunneridae</taxon>
        <taxon>Pentapetalae</taxon>
        <taxon>rosids</taxon>
        <taxon>fabids</taxon>
        <taxon>Malpighiales</taxon>
        <taxon>Euphorbiaceae</taxon>
        <taxon>Crotonoideae</taxon>
        <taxon>Jatropheae</taxon>
        <taxon>Jatropha</taxon>
    </lineage>
</organism>
<reference evidence="2 3" key="1">
    <citation type="journal article" date="2014" name="PLoS ONE">
        <title>Global Analysis of Gene Expression Profiles in Physic Nut (Jatropha curcas L.) Seedlings Exposed to Salt Stress.</title>
        <authorList>
            <person name="Zhang L."/>
            <person name="Zhang C."/>
            <person name="Wu P."/>
            <person name="Chen Y."/>
            <person name="Li M."/>
            <person name="Jiang H."/>
            <person name="Wu G."/>
        </authorList>
    </citation>
    <scope>NUCLEOTIDE SEQUENCE [LARGE SCALE GENOMIC DNA]</scope>
    <source>
        <strain evidence="3">cv. GZQX0401</strain>
        <tissue evidence="2">Young leaves</tissue>
    </source>
</reference>
<keyword evidence="1" id="KW-1133">Transmembrane helix</keyword>
<feature type="transmembrane region" description="Helical" evidence="1">
    <location>
        <begin position="21"/>
        <end position="44"/>
    </location>
</feature>
<gene>
    <name evidence="2" type="ORF">JCGZ_20317</name>
</gene>
<protein>
    <submittedName>
        <fullName evidence="2">Uncharacterized protein</fullName>
    </submittedName>
</protein>
<name>A0A067JW86_JATCU</name>
<sequence length="129" mass="14583">MCPLFEELNIISRRIPVIKEIPVVLWLDIDLTSLTLLVFGFSAYEIPSYDFGADTVPLRSFLEGAMSMDHSSPFWTSLVCFCLLSQYLLLNGIDGYDLYRAWLQAYSRVGADSESANLMIARFLLGPDM</sequence>
<feature type="transmembrane region" description="Helical" evidence="1">
    <location>
        <begin position="72"/>
        <end position="90"/>
    </location>
</feature>
<accession>A0A067JW86</accession>